<keyword evidence="7" id="KW-0256">Endoplasmic reticulum</keyword>
<feature type="transmembrane region" description="Helical" evidence="10">
    <location>
        <begin position="26"/>
        <end position="46"/>
    </location>
</feature>
<feature type="transmembrane region" description="Helical" evidence="10">
    <location>
        <begin position="306"/>
        <end position="325"/>
    </location>
</feature>
<proteinExistence type="predicted"/>
<evidence type="ECO:0000256" key="1">
    <source>
        <dbReference type="ARBA" id="ARBA00004477"/>
    </source>
</evidence>
<comment type="pathway">
    <text evidence="2">Glycolipid biosynthesis; glycosylphosphatidylinositol-anchor biosynthesis.</text>
</comment>
<evidence type="ECO:0000256" key="7">
    <source>
        <dbReference type="ARBA" id="ARBA00022824"/>
    </source>
</evidence>
<accession>A0ABZ0SI79</accession>
<comment type="subcellular location">
    <subcellularLocation>
        <location evidence="1">Endoplasmic reticulum membrane</location>
        <topology evidence="1">Multi-pass membrane protein</topology>
    </subcellularLocation>
</comment>
<keyword evidence="9 10" id="KW-0472">Membrane</keyword>
<dbReference type="Proteomes" id="UP001323798">
    <property type="component" value="Chromosome"/>
</dbReference>
<keyword evidence="4" id="KW-0328">Glycosyltransferase</keyword>
<dbReference type="InterPro" id="IPR007315">
    <property type="entry name" value="PIG-V/Gpi18"/>
</dbReference>
<keyword evidence="5" id="KW-0808">Transferase</keyword>
<dbReference type="RefSeq" id="WP_320941170.1">
    <property type="nucleotide sequence ID" value="NZ_BAABEU010000006.1"/>
</dbReference>
<feature type="transmembrane region" description="Helical" evidence="10">
    <location>
        <begin position="143"/>
        <end position="162"/>
    </location>
</feature>
<dbReference type="PANTHER" id="PTHR12468">
    <property type="entry name" value="GPI MANNOSYLTRANSFERASE 2"/>
    <property type="match status" value="1"/>
</dbReference>
<keyword evidence="8 10" id="KW-1133">Transmembrane helix</keyword>
<keyword evidence="6 10" id="KW-0812">Transmembrane</keyword>
<evidence type="ECO:0000256" key="5">
    <source>
        <dbReference type="ARBA" id="ARBA00022679"/>
    </source>
</evidence>
<dbReference type="PANTHER" id="PTHR12468:SF2">
    <property type="entry name" value="GPI MANNOSYLTRANSFERASE 2"/>
    <property type="match status" value="1"/>
</dbReference>
<sequence>MADGTLTRDEPGALERAWQHPALRVAVLYVAARVVTTLFFFGASALSGPASRFGMHAAFGTLVMGWDAQWYWFTADNGYPSTVPVNPQGQVTENQWAFLPLYPYLAKLVGIPLGGWPVAAVFISLVAGYLSALVLFRMLRLKLDATASTWAVLFFVSGPLAALFQVGYAEALFMLWLLLALWLLMQRRYGWLYLLIPLMGFTRPGVLAFALLLGLFGIWRWFTRTREPLGVREIVHIVALAALATVVGFAWQVIAGIATRDPSAYLRTELAWRRNWIPDSASNFFPFDGFLVGAHFWSGVWGWGEYGGYVFLAAAVVAIAALLLFEPHVRRLGVELRLWSASYLLYLLAVFFPQSSIFRLLFPLSPLWGAVAAPKSTPWRVGVLIACIVGQWWWIYNMYALANTYWQIP</sequence>
<protein>
    <recommendedName>
        <fullName evidence="13">Integral membrane protein</fullName>
    </recommendedName>
</protein>
<keyword evidence="12" id="KW-1185">Reference proteome</keyword>
<feature type="transmembrane region" description="Helical" evidence="10">
    <location>
        <begin position="377"/>
        <end position="396"/>
    </location>
</feature>
<feature type="transmembrane region" description="Helical" evidence="10">
    <location>
        <begin position="192"/>
        <end position="222"/>
    </location>
</feature>
<evidence type="ECO:0000256" key="8">
    <source>
        <dbReference type="ARBA" id="ARBA00022989"/>
    </source>
</evidence>
<reference evidence="11 12" key="1">
    <citation type="submission" date="2023-11" db="EMBL/GenBank/DDBJ databases">
        <title>Genome sequence of Microbacterium rhizosphaerae KACC 19337.</title>
        <authorList>
            <person name="Choi H."/>
            <person name="Kim S."/>
            <person name="Kim Y."/>
            <person name="Kwon S.-W."/>
            <person name="Heo J."/>
        </authorList>
    </citation>
    <scope>NUCLEOTIDE SEQUENCE [LARGE SCALE GENOMIC DNA]</scope>
    <source>
        <strain evidence="11 12">KACC 19337</strain>
    </source>
</reference>
<evidence type="ECO:0000256" key="3">
    <source>
        <dbReference type="ARBA" id="ARBA00022502"/>
    </source>
</evidence>
<dbReference type="EMBL" id="CP139368">
    <property type="protein sequence ID" value="WPR88450.1"/>
    <property type="molecule type" value="Genomic_DNA"/>
</dbReference>
<feature type="transmembrane region" description="Helical" evidence="10">
    <location>
        <begin position="113"/>
        <end position="136"/>
    </location>
</feature>
<keyword evidence="3" id="KW-0337">GPI-anchor biosynthesis</keyword>
<evidence type="ECO:0000313" key="11">
    <source>
        <dbReference type="EMBL" id="WPR88450.1"/>
    </source>
</evidence>
<organism evidence="11 12">
    <name type="scientific">Microbacterium rhizosphaerae</name>
    <dbReference type="NCBI Taxonomy" id="1678237"/>
    <lineage>
        <taxon>Bacteria</taxon>
        <taxon>Bacillati</taxon>
        <taxon>Actinomycetota</taxon>
        <taxon>Actinomycetes</taxon>
        <taxon>Micrococcales</taxon>
        <taxon>Microbacteriaceae</taxon>
        <taxon>Microbacterium</taxon>
    </lineage>
</organism>
<feature type="transmembrane region" description="Helical" evidence="10">
    <location>
        <begin position="337"/>
        <end position="357"/>
    </location>
</feature>
<evidence type="ECO:0008006" key="13">
    <source>
        <dbReference type="Google" id="ProtNLM"/>
    </source>
</evidence>
<evidence type="ECO:0000313" key="12">
    <source>
        <dbReference type="Proteomes" id="UP001323798"/>
    </source>
</evidence>
<gene>
    <name evidence="11" type="ORF">SM116_11755</name>
</gene>
<name>A0ABZ0SI79_9MICO</name>
<evidence type="ECO:0000256" key="10">
    <source>
        <dbReference type="SAM" id="Phobius"/>
    </source>
</evidence>
<evidence type="ECO:0000256" key="6">
    <source>
        <dbReference type="ARBA" id="ARBA00022692"/>
    </source>
</evidence>
<feature type="transmembrane region" description="Helical" evidence="10">
    <location>
        <begin position="234"/>
        <end position="259"/>
    </location>
</feature>
<evidence type="ECO:0000256" key="2">
    <source>
        <dbReference type="ARBA" id="ARBA00004687"/>
    </source>
</evidence>
<evidence type="ECO:0000256" key="4">
    <source>
        <dbReference type="ARBA" id="ARBA00022676"/>
    </source>
</evidence>
<evidence type="ECO:0000256" key="9">
    <source>
        <dbReference type="ARBA" id="ARBA00023136"/>
    </source>
</evidence>